<feature type="compositionally biased region" description="Low complexity" evidence="1">
    <location>
        <begin position="79"/>
        <end position="94"/>
    </location>
</feature>
<dbReference type="AlphaFoldDB" id="A0A0N7KJV5"/>
<dbReference type="EMBL" id="AP014960">
    <property type="protein sequence ID" value="BAS91473.1"/>
    <property type="molecule type" value="Genomic_DNA"/>
</dbReference>
<feature type="compositionally biased region" description="Basic and acidic residues" evidence="1">
    <location>
        <begin position="129"/>
        <end position="138"/>
    </location>
</feature>
<reference evidence="3" key="1">
    <citation type="journal article" date="2005" name="Nature">
        <title>The map-based sequence of the rice genome.</title>
        <authorList>
            <consortium name="International rice genome sequencing project (IRGSP)"/>
            <person name="Matsumoto T."/>
            <person name="Wu J."/>
            <person name="Kanamori H."/>
            <person name="Katayose Y."/>
            <person name="Fujisawa M."/>
            <person name="Namiki N."/>
            <person name="Mizuno H."/>
            <person name="Yamamoto K."/>
            <person name="Antonio B.A."/>
            <person name="Baba T."/>
            <person name="Sakata K."/>
            <person name="Nagamura Y."/>
            <person name="Aoki H."/>
            <person name="Arikawa K."/>
            <person name="Arita K."/>
            <person name="Bito T."/>
            <person name="Chiden Y."/>
            <person name="Fujitsuka N."/>
            <person name="Fukunaka R."/>
            <person name="Hamada M."/>
            <person name="Harada C."/>
            <person name="Hayashi A."/>
            <person name="Hijishita S."/>
            <person name="Honda M."/>
            <person name="Hosokawa S."/>
            <person name="Ichikawa Y."/>
            <person name="Idonuma A."/>
            <person name="Iijima M."/>
            <person name="Ikeda M."/>
            <person name="Ikeno M."/>
            <person name="Ito K."/>
            <person name="Ito S."/>
            <person name="Ito T."/>
            <person name="Ito Y."/>
            <person name="Ito Y."/>
            <person name="Iwabuchi A."/>
            <person name="Kamiya K."/>
            <person name="Karasawa W."/>
            <person name="Kurita K."/>
            <person name="Katagiri S."/>
            <person name="Kikuta A."/>
            <person name="Kobayashi H."/>
            <person name="Kobayashi N."/>
            <person name="Machita K."/>
            <person name="Maehara T."/>
            <person name="Masukawa M."/>
            <person name="Mizubayashi T."/>
            <person name="Mukai Y."/>
            <person name="Nagasaki H."/>
            <person name="Nagata Y."/>
            <person name="Naito S."/>
            <person name="Nakashima M."/>
            <person name="Nakama Y."/>
            <person name="Nakamichi Y."/>
            <person name="Nakamura M."/>
            <person name="Meguro A."/>
            <person name="Negishi M."/>
            <person name="Ohta I."/>
            <person name="Ohta T."/>
            <person name="Okamoto M."/>
            <person name="Ono N."/>
            <person name="Saji S."/>
            <person name="Sakaguchi M."/>
            <person name="Sakai K."/>
            <person name="Shibata M."/>
            <person name="Shimokawa T."/>
            <person name="Song J."/>
            <person name="Takazaki Y."/>
            <person name="Terasawa K."/>
            <person name="Tsugane M."/>
            <person name="Tsuji K."/>
            <person name="Ueda S."/>
            <person name="Waki K."/>
            <person name="Yamagata H."/>
            <person name="Yamamoto M."/>
            <person name="Yamamoto S."/>
            <person name="Yamane H."/>
            <person name="Yoshiki S."/>
            <person name="Yoshihara R."/>
            <person name="Yukawa K."/>
            <person name="Zhong H."/>
            <person name="Yano M."/>
            <person name="Yuan Q."/>
            <person name="Ouyang S."/>
            <person name="Liu J."/>
            <person name="Jones K.M."/>
            <person name="Gansberger K."/>
            <person name="Moffat K."/>
            <person name="Hill J."/>
            <person name="Bera J."/>
            <person name="Fadrosh D."/>
            <person name="Jin S."/>
            <person name="Johri S."/>
            <person name="Kim M."/>
            <person name="Overton L."/>
            <person name="Reardon M."/>
            <person name="Tsitrin T."/>
            <person name="Vuong H."/>
            <person name="Weaver B."/>
            <person name="Ciecko A."/>
            <person name="Tallon L."/>
            <person name="Jackson J."/>
            <person name="Pai G."/>
            <person name="Aken S.V."/>
            <person name="Utterback T."/>
            <person name="Reidmuller S."/>
            <person name="Feldblyum T."/>
            <person name="Hsiao J."/>
            <person name="Zismann V."/>
            <person name="Iobst S."/>
            <person name="de Vazeille A.R."/>
            <person name="Buell C.R."/>
            <person name="Ying K."/>
            <person name="Li Y."/>
            <person name="Lu T."/>
            <person name="Huang Y."/>
            <person name="Zhao Q."/>
            <person name="Feng Q."/>
            <person name="Zhang L."/>
            <person name="Zhu J."/>
            <person name="Weng Q."/>
            <person name="Mu J."/>
            <person name="Lu Y."/>
            <person name="Fan D."/>
            <person name="Liu Y."/>
            <person name="Guan J."/>
            <person name="Zhang Y."/>
            <person name="Yu S."/>
            <person name="Liu X."/>
            <person name="Zhang Y."/>
            <person name="Hong G."/>
            <person name="Han B."/>
            <person name="Choisne N."/>
            <person name="Demange N."/>
            <person name="Orjeda G."/>
            <person name="Samain S."/>
            <person name="Cattolico L."/>
            <person name="Pelletier E."/>
            <person name="Couloux A."/>
            <person name="Segurens B."/>
            <person name="Wincker P."/>
            <person name="D'Hont A."/>
            <person name="Scarpelli C."/>
            <person name="Weissenbach J."/>
            <person name="Salanoubat M."/>
            <person name="Quetier F."/>
            <person name="Yu Y."/>
            <person name="Kim H.R."/>
            <person name="Rambo T."/>
            <person name="Currie J."/>
            <person name="Collura K."/>
            <person name="Luo M."/>
            <person name="Yang T."/>
            <person name="Ammiraju J.S.S."/>
            <person name="Engler F."/>
            <person name="Soderlund C."/>
            <person name="Wing R.A."/>
            <person name="Palmer L.E."/>
            <person name="de la Bastide M."/>
            <person name="Spiegel L."/>
            <person name="Nascimento L."/>
            <person name="Zutavern T."/>
            <person name="O'Shaughnessy A."/>
            <person name="Dike S."/>
            <person name="Dedhia N."/>
            <person name="Preston R."/>
            <person name="Balija V."/>
            <person name="McCombie W.R."/>
            <person name="Chow T."/>
            <person name="Chen H."/>
            <person name="Chung M."/>
            <person name="Chen C."/>
            <person name="Shaw J."/>
            <person name="Wu H."/>
            <person name="Hsiao K."/>
            <person name="Chao Y."/>
            <person name="Chu M."/>
            <person name="Cheng C."/>
            <person name="Hour A."/>
            <person name="Lee P."/>
            <person name="Lin S."/>
            <person name="Lin Y."/>
            <person name="Liou J."/>
            <person name="Liu S."/>
            <person name="Hsing Y."/>
            <person name="Raghuvanshi S."/>
            <person name="Mohanty A."/>
            <person name="Bharti A.K."/>
            <person name="Gaur A."/>
            <person name="Gupta V."/>
            <person name="Kumar D."/>
            <person name="Ravi V."/>
            <person name="Vij S."/>
            <person name="Kapur A."/>
            <person name="Khurana P."/>
            <person name="Khurana P."/>
            <person name="Khurana J.P."/>
            <person name="Tyagi A.K."/>
            <person name="Gaikwad K."/>
            <person name="Singh A."/>
            <person name="Dalal V."/>
            <person name="Srivastava S."/>
            <person name="Dixit A."/>
            <person name="Pal A.K."/>
            <person name="Ghazi I.A."/>
            <person name="Yadav M."/>
            <person name="Pandit A."/>
            <person name="Bhargava A."/>
            <person name="Sureshbabu K."/>
            <person name="Batra K."/>
            <person name="Sharma T.R."/>
            <person name="Mohapatra T."/>
            <person name="Singh N.K."/>
            <person name="Messing J."/>
            <person name="Nelson A.B."/>
            <person name="Fuks G."/>
            <person name="Kavchok S."/>
            <person name="Keizer G."/>
            <person name="Linton E."/>
            <person name="Llaca V."/>
            <person name="Song R."/>
            <person name="Tanyolac B."/>
            <person name="Young S."/>
            <person name="Ho-Il K."/>
            <person name="Hahn J.H."/>
            <person name="Sangsakoo G."/>
            <person name="Vanavichit A."/>
            <person name="de Mattos Luiz.A.T."/>
            <person name="Zimmer P.D."/>
            <person name="Malone G."/>
            <person name="Dellagostin O."/>
            <person name="de Oliveira A.C."/>
            <person name="Bevan M."/>
            <person name="Bancroft I."/>
            <person name="Minx P."/>
            <person name="Cordum H."/>
            <person name="Wilson R."/>
            <person name="Cheng Z."/>
            <person name="Jin W."/>
            <person name="Jiang J."/>
            <person name="Leong S.A."/>
            <person name="Iwama H."/>
            <person name="Gojobori T."/>
            <person name="Itoh T."/>
            <person name="Niimura Y."/>
            <person name="Fujii Y."/>
            <person name="Habara T."/>
            <person name="Sakai H."/>
            <person name="Sato Y."/>
            <person name="Wilson G."/>
            <person name="Kumar K."/>
            <person name="McCouch S."/>
            <person name="Juretic N."/>
            <person name="Hoen D."/>
            <person name="Wright S."/>
            <person name="Bruskiewich R."/>
            <person name="Bureau T."/>
            <person name="Miyao A."/>
            <person name="Hirochika H."/>
            <person name="Nishikawa T."/>
            <person name="Kadowaki K."/>
            <person name="Sugiura M."/>
            <person name="Burr B."/>
            <person name="Sasaki T."/>
        </authorList>
    </citation>
    <scope>NUCLEOTIDE SEQUENCE [LARGE SCALE GENOMIC DNA]</scope>
    <source>
        <strain evidence="3">cv. Nipponbare</strain>
    </source>
</reference>
<dbReference type="Gramene" id="Os04t0662850-00">
    <property type="protein sequence ID" value="Os04t0662850-00"/>
    <property type="gene ID" value="Os04g0662850"/>
</dbReference>
<gene>
    <name evidence="2" type="ordered locus">Os04g0662850</name>
    <name evidence="2" type="ORF">OSNPB_040662850</name>
</gene>
<proteinExistence type="predicted"/>
<keyword evidence="3" id="KW-1185">Reference proteome</keyword>
<feature type="region of interest" description="Disordered" evidence="1">
    <location>
        <begin position="69"/>
        <end position="94"/>
    </location>
</feature>
<evidence type="ECO:0000313" key="3">
    <source>
        <dbReference type="Proteomes" id="UP000059680"/>
    </source>
</evidence>
<name>A0A0N7KJV5_ORYSJ</name>
<dbReference type="Proteomes" id="UP000059680">
    <property type="component" value="Chromosome 4"/>
</dbReference>
<feature type="region of interest" description="Disordered" evidence="1">
    <location>
        <begin position="108"/>
        <end position="138"/>
    </location>
</feature>
<reference evidence="2 3" key="3">
    <citation type="journal article" date="2013" name="Rice">
        <title>Improvement of the Oryza sativa Nipponbare reference genome using next generation sequence and optical map data.</title>
        <authorList>
            <person name="Kawahara Y."/>
            <person name="de la Bastide M."/>
            <person name="Hamilton J.P."/>
            <person name="Kanamori H."/>
            <person name="McCombie W.R."/>
            <person name="Ouyang S."/>
            <person name="Schwartz D.C."/>
            <person name="Tanaka T."/>
            <person name="Wu J."/>
            <person name="Zhou S."/>
            <person name="Childs K.L."/>
            <person name="Davidson R.M."/>
            <person name="Lin H."/>
            <person name="Quesada-Ocampo L."/>
            <person name="Vaillancourt B."/>
            <person name="Sakai H."/>
            <person name="Lee S.S."/>
            <person name="Kim J."/>
            <person name="Numa H."/>
            <person name="Itoh T."/>
            <person name="Buell C.R."/>
            <person name="Matsumoto T."/>
        </authorList>
    </citation>
    <scope>NUCLEOTIDE SEQUENCE [LARGE SCALE GENOMIC DNA]</scope>
    <source>
        <strain evidence="3">cv. Nipponbare</strain>
    </source>
</reference>
<organism evidence="2 3">
    <name type="scientific">Oryza sativa subsp. japonica</name>
    <name type="common">Rice</name>
    <dbReference type="NCBI Taxonomy" id="39947"/>
    <lineage>
        <taxon>Eukaryota</taxon>
        <taxon>Viridiplantae</taxon>
        <taxon>Streptophyta</taxon>
        <taxon>Embryophyta</taxon>
        <taxon>Tracheophyta</taxon>
        <taxon>Spermatophyta</taxon>
        <taxon>Magnoliopsida</taxon>
        <taxon>Liliopsida</taxon>
        <taxon>Poales</taxon>
        <taxon>Poaceae</taxon>
        <taxon>BOP clade</taxon>
        <taxon>Oryzoideae</taxon>
        <taxon>Oryzeae</taxon>
        <taxon>Oryzinae</taxon>
        <taxon>Oryza</taxon>
        <taxon>Oryza sativa</taxon>
    </lineage>
</organism>
<evidence type="ECO:0000256" key="1">
    <source>
        <dbReference type="SAM" id="MobiDB-lite"/>
    </source>
</evidence>
<dbReference type="PaxDb" id="39947-A0A0N7KJV5"/>
<evidence type="ECO:0000313" key="2">
    <source>
        <dbReference type="EMBL" id="BAS91473.1"/>
    </source>
</evidence>
<protein>
    <submittedName>
        <fullName evidence="2">Os04g0662850 protein</fullName>
    </submittedName>
</protein>
<accession>A0A0N7KJV5</accession>
<sequence>MPQLPLLISTPCIATSFSIQGNTMASRWINDATNRMSTPMSDRIRVGDTRLPCAPPTTFRPMVSKLVAPQYSSSPPEPAASFAPSAFSSPSAAAGTFSGSPLADIIAGSNAGGGGGFRSETLDLFGGSGEEKQRMGEI</sequence>
<reference evidence="2 3" key="2">
    <citation type="journal article" date="2013" name="Plant Cell Physiol.">
        <title>Rice Annotation Project Database (RAP-DB): an integrative and interactive database for rice genomics.</title>
        <authorList>
            <person name="Sakai H."/>
            <person name="Lee S.S."/>
            <person name="Tanaka T."/>
            <person name="Numa H."/>
            <person name="Kim J."/>
            <person name="Kawahara Y."/>
            <person name="Wakimoto H."/>
            <person name="Yang C.C."/>
            <person name="Iwamoto M."/>
            <person name="Abe T."/>
            <person name="Yamada Y."/>
            <person name="Muto A."/>
            <person name="Inokuchi H."/>
            <person name="Ikemura T."/>
            <person name="Matsumoto T."/>
            <person name="Sasaki T."/>
            <person name="Itoh T."/>
        </authorList>
    </citation>
    <scope>NUCLEOTIDE SEQUENCE [LARGE SCALE GENOMIC DNA]</scope>
    <source>
        <strain evidence="3">cv. Nipponbare</strain>
    </source>
</reference>
<dbReference type="InParanoid" id="A0A0N7KJV5"/>